<feature type="region of interest" description="Disordered" evidence="1">
    <location>
        <begin position="1"/>
        <end position="22"/>
    </location>
</feature>
<keyword evidence="3" id="KW-1185">Reference proteome</keyword>
<sequence length="180" mass="20778">MNQETSKDSNTPAGNGHSITKSFDIRDLILKQQRSQQESKIINEPQVIDESVPIAKDESIYEPPSTPKSNKSLLTDDSEFQTLKEIKQELKDDEEVPIILKSPIDRVEAYKERHINEVRNERAQRAQNRGLKRSSSPMDDGGYDDDYNEYNDDMKNMKKRVKFDLPDDISTDEDDDEVNE</sequence>
<feature type="compositionally biased region" description="Acidic residues" evidence="1">
    <location>
        <begin position="166"/>
        <end position="180"/>
    </location>
</feature>
<proteinExistence type="predicted"/>
<feature type="region of interest" description="Disordered" evidence="1">
    <location>
        <begin position="113"/>
        <end position="180"/>
    </location>
</feature>
<feature type="compositionally biased region" description="Acidic residues" evidence="1">
    <location>
        <begin position="141"/>
        <end position="151"/>
    </location>
</feature>
<evidence type="ECO:0000313" key="2">
    <source>
        <dbReference type="EMBL" id="CCH43719.1"/>
    </source>
</evidence>
<feature type="region of interest" description="Disordered" evidence="1">
    <location>
        <begin position="34"/>
        <end position="77"/>
    </location>
</feature>
<protein>
    <submittedName>
        <fullName evidence="2">Uncharacterized protein</fullName>
    </submittedName>
</protein>
<evidence type="ECO:0000313" key="3">
    <source>
        <dbReference type="Proteomes" id="UP000009328"/>
    </source>
</evidence>
<organism evidence="2 3">
    <name type="scientific">Wickerhamomyces ciferrii (strain ATCC 14091 / BCRC 22168 / CBS 111 / JCM 3599 / NBRC 0793 / NRRL Y-1031 F-60-10)</name>
    <name type="common">Yeast</name>
    <name type="synonym">Pichia ciferrii</name>
    <dbReference type="NCBI Taxonomy" id="1206466"/>
    <lineage>
        <taxon>Eukaryota</taxon>
        <taxon>Fungi</taxon>
        <taxon>Dikarya</taxon>
        <taxon>Ascomycota</taxon>
        <taxon>Saccharomycotina</taxon>
        <taxon>Saccharomycetes</taxon>
        <taxon>Phaffomycetales</taxon>
        <taxon>Wickerhamomycetaceae</taxon>
        <taxon>Wickerhamomyces</taxon>
    </lineage>
</organism>
<dbReference type="AlphaFoldDB" id="K0KQY3"/>
<reference evidence="2 3" key="1">
    <citation type="journal article" date="2012" name="Eukaryot. Cell">
        <title>Draft genome sequence of Wickerhamomyces ciferrii NRRL Y-1031 F-60-10.</title>
        <authorList>
            <person name="Schneider J."/>
            <person name="Andrea H."/>
            <person name="Blom J."/>
            <person name="Jaenicke S."/>
            <person name="Ruckert C."/>
            <person name="Schorsch C."/>
            <person name="Szczepanowski R."/>
            <person name="Farwick M."/>
            <person name="Goesmann A."/>
            <person name="Puhler A."/>
            <person name="Schaffer S."/>
            <person name="Tauch A."/>
            <person name="Kohler T."/>
            <person name="Brinkrolf K."/>
        </authorList>
    </citation>
    <scope>NUCLEOTIDE SEQUENCE [LARGE SCALE GENOMIC DNA]</scope>
    <source>
        <strain evidence="3">ATCC 14091 / BCRC 22168 / CBS 111 / JCM 3599 / NBRC 0793 / NRRL Y-1031 F-60-10</strain>
    </source>
</reference>
<comment type="caution">
    <text evidence="2">The sequence shown here is derived from an EMBL/GenBank/DDBJ whole genome shotgun (WGS) entry which is preliminary data.</text>
</comment>
<accession>K0KQY3</accession>
<gene>
    <name evidence="2" type="ORF">BN7_3273</name>
</gene>
<dbReference type="HOGENOM" id="CLU_1497365_0_0_1"/>
<dbReference type="Proteomes" id="UP000009328">
    <property type="component" value="Unassembled WGS sequence"/>
</dbReference>
<name>K0KQY3_WICCF</name>
<feature type="compositionally biased region" description="Polar residues" evidence="1">
    <location>
        <begin position="1"/>
        <end position="21"/>
    </location>
</feature>
<evidence type="ECO:0000256" key="1">
    <source>
        <dbReference type="SAM" id="MobiDB-lite"/>
    </source>
</evidence>
<dbReference type="InParanoid" id="K0KQY3"/>
<dbReference type="EMBL" id="CAIF01000088">
    <property type="protein sequence ID" value="CCH43719.1"/>
    <property type="molecule type" value="Genomic_DNA"/>
</dbReference>
<feature type="compositionally biased region" description="Basic and acidic residues" evidence="1">
    <location>
        <begin position="113"/>
        <end position="124"/>
    </location>
</feature>